<evidence type="ECO:0000313" key="2">
    <source>
        <dbReference type="Proteomes" id="UP000002069"/>
    </source>
</evidence>
<keyword evidence="1" id="KW-0614">Plasmid</keyword>
<gene>
    <name evidence="1" type="ordered locus">Ctu_2p00130</name>
</gene>
<proteinExistence type="predicted"/>
<evidence type="ECO:0000313" key="1">
    <source>
        <dbReference type="EMBL" id="CBA34686.1"/>
    </source>
</evidence>
<dbReference type="KEGG" id="ctu:Ctu_2p00130"/>
<dbReference type="HOGENOM" id="CLU_3239611_0_0_6"/>
<name>C9Y5P1_CROTZ</name>
<dbReference type="EMBL" id="FN543095">
    <property type="protein sequence ID" value="CBA34686.1"/>
    <property type="molecule type" value="Genomic_DNA"/>
</dbReference>
<geneLocation type="plasmid" evidence="1 2">
    <name>pCTU2</name>
</geneLocation>
<dbReference type="Proteomes" id="UP000002069">
    <property type="component" value="Plasmid pCTU2"/>
</dbReference>
<reference evidence="1 2" key="1">
    <citation type="journal article" date="2010" name="J. Bacteriol.">
        <title>Complete Genome Sequence of Cronobacter turicensis LMG 23827, a foodborne pathogen causing deaths in neonates.</title>
        <authorList>
            <person name="Stephan R."/>
            <person name="Lehner A."/>
            <person name="Tischler P."/>
            <person name="Rattei T."/>
        </authorList>
    </citation>
    <scope>NUCLEOTIDE SEQUENCE [LARGE SCALE GENOMIC DNA]</scope>
    <source>
        <strain evidence="2">DSM 18703 / CCUG 55852 / LMG 23827 / z3032</strain>
        <plasmid evidence="1 2">pCTU2</plasmid>
    </source>
</reference>
<sequence>MVYLLITYVIKDKPKKKNITVIPLSKWITERQRRKRLRDSTPR</sequence>
<keyword evidence="2" id="KW-1185">Reference proteome</keyword>
<protein>
    <submittedName>
        <fullName evidence="1">Uncharacterized protein</fullName>
    </submittedName>
</protein>
<dbReference type="AlphaFoldDB" id="C9Y5P1"/>
<accession>C9Y5P1</accession>
<organism evidence="1 2">
    <name type="scientific">Cronobacter turicensis (strain DSM 18703 / CCUG 55852 / LMG 23827 / z3032)</name>
    <dbReference type="NCBI Taxonomy" id="693216"/>
    <lineage>
        <taxon>Bacteria</taxon>
        <taxon>Pseudomonadati</taxon>
        <taxon>Pseudomonadota</taxon>
        <taxon>Gammaproteobacteria</taxon>
        <taxon>Enterobacterales</taxon>
        <taxon>Enterobacteriaceae</taxon>
        <taxon>Cronobacter</taxon>
    </lineage>
</organism>
<reference evidence="2" key="2">
    <citation type="journal article" date="2011" name="J. Bacteriol.">
        <title>Complete genome sequence of Cronobacter turicensis LMG 23827, a food-borne pathogen causing deaths in neonates.</title>
        <authorList>
            <person name="Stephan R."/>
            <person name="Lehner A."/>
            <person name="Tischler P."/>
            <person name="Rattei T."/>
        </authorList>
    </citation>
    <scope>NUCLEOTIDE SEQUENCE [LARGE SCALE GENOMIC DNA]</scope>
    <source>
        <strain evidence="2">DSM 18703 / CCUG 55852 / LMG 23827 / z3032</strain>
    </source>
</reference>